<gene>
    <name evidence="1" type="ORF">S01H1_58966</name>
</gene>
<organism evidence="1">
    <name type="scientific">marine sediment metagenome</name>
    <dbReference type="NCBI Taxonomy" id="412755"/>
    <lineage>
        <taxon>unclassified sequences</taxon>
        <taxon>metagenomes</taxon>
        <taxon>ecological metagenomes</taxon>
    </lineage>
</organism>
<proteinExistence type="predicted"/>
<feature type="non-terminal residue" evidence="1">
    <location>
        <position position="36"/>
    </location>
</feature>
<dbReference type="EMBL" id="BARS01038540">
    <property type="protein sequence ID" value="GAG23783.1"/>
    <property type="molecule type" value="Genomic_DNA"/>
</dbReference>
<accession>X0WGX8</accession>
<protein>
    <submittedName>
        <fullName evidence="1">Uncharacterized protein</fullName>
    </submittedName>
</protein>
<name>X0WGX8_9ZZZZ</name>
<evidence type="ECO:0000313" key="1">
    <source>
        <dbReference type="EMBL" id="GAG23783.1"/>
    </source>
</evidence>
<dbReference type="AlphaFoldDB" id="X0WGX8"/>
<sequence>MQHVLMVCKRSGLLAILLLASLVIIPLALACEGEEE</sequence>
<comment type="caution">
    <text evidence="1">The sequence shown here is derived from an EMBL/GenBank/DDBJ whole genome shotgun (WGS) entry which is preliminary data.</text>
</comment>
<reference evidence="1" key="1">
    <citation type="journal article" date="2014" name="Front. Microbiol.">
        <title>High frequency of phylogenetically diverse reductive dehalogenase-homologous genes in deep subseafloor sedimentary metagenomes.</title>
        <authorList>
            <person name="Kawai M."/>
            <person name="Futagami T."/>
            <person name="Toyoda A."/>
            <person name="Takaki Y."/>
            <person name="Nishi S."/>
            <person name="Hori S."/>
            <person name="Arai W."/>
            <person name="Tsubouchi T."/>
            <person name="Morono Y."/>
            <person name="Uchiyama I."/>
            <person name="Ito T."/>
            <person name="Fujiyama A."/>
            <person name="Inagaki F."/>
            <person name="Takami H."/>
        </authorList>
    </citation>
    <scope>NUCLEOTIDE SEQUENCE</scope>
    <source>
        <strain evidence="1">Expedition CK06-06</strain>
    </source>
</reference>